<dbReference type="KEGG" id="cdrk:B9W14_02845"/>
<proteinExistence type="predicted"/>
<protein>
    <submittedName>
        <fullName evidence="1">Uncharacterized protein</fullName>
    </submittedName>
</protein>
<gene>
    <name evidence="1" type="ORF">B9W14_02845</name>
</gene>
<accession>A0A2U8DZ72</accession>
<organism evidence="1 2">
    <name type="scientific">Clostridium drakei</name>
    <dbReference type="NCBI Taxonomy" id="332101"/>
    <lineage>
        <taxon>Bacteria</taxon>
        <taxon>Bacillati</taxon>
        <taxon>Bacillota</taxon>
        <taxon>Clostridia</taxon>
        <taxon>Eubacteriales</taxon>
        <taxon>Clostridiaceae</taxon>
        <taxon>Clostridium</taxon>
    </lineage>
</organism>
<dbReference type="Proteomes" id="UP000244910">
    <property type="component" value="Chromosome"/>
</dbReference>
<evidence type="ECO:0000313" key="2">
    <source>
        <dbReference type="Proteomes" id="UP000244910"/>
    </source>
</evidence>
<dbReference type="EMBL" id="CP020953">
    <property type="protein sequence ID" value="AWI07704.1"/>
    <property type="molecule type" value="Genomic_DNA"/>
</dbReference>
<sequence length="177" mass="20256">MSTKTYGYKLVYTNEPKISTGIVFVSPTEGVSNPYGLTSKDIPSVRNGEFNKFFNSLTSEELDEMWKEPELRQTIEDKLRQPGGLHEWHLVSRTPQFKNWNVTAEQIKELRTLTKDVKFVNPKGIHGGRGSTTAHNELLKIIDNSPDYDTFIRRLNNWANYRLDGGIESLPKGLQLK</sequence>
<reference evidence="2" key="1">
    <citation type="submission" date="2017-04" db="EMBL/GenBank/DDBJ databases">
        <authorList>
            <person name="Song Y."/>
            <person name="Cho B.-K."/>
        </authorList>
    </citation>
    <scope>NUCLEOTIDE SEQUENCE [LARGE SCALE GENOMIC DNA]</scope>
    <source>
        <strain evidence="2">SL1</strain>
    </source>
</reference>
<keyword evidence="2" id="KW-1185">Reference proteome</keyword>
<name>A0A2U8DZ72_9CLOT</name>
<dbReference type="AlphaFoldDB" id="A0A2U8DZ72"/>
<evidence type="ECO:0000313" key="1">
    <source>
        <dbReference type="EMBL" id="AWI07704.1"/>
    </source>
</evidence>